<dbReference type="VEuPathDB" id="VectorBase:BGLAX_039994"/>
<dbReference type="AlphaFoldDB" id="A0A2C9K985"/>
<name>A0A2C9K985_BIOGL</name>
<gene>
    <name evidence="2" type="primary">106051884</name>
</gene>
<feature type="compositionally biased region" description="Polar residues" evidence="1">
    <location>
        <begin position="30"/>
        <end position="39"/>
    </location>
</feature>
<accession>A0A2C9K985</accession>
<organism evidence="2 3">
    <name type="scientific">Biomphalaria glabrata</name>
    <name type="common">Bloodfluke planorb</name>
    <name type="synonym">Freshwater snail</name>
    <dbReference type="NCBI Taxonomy" id="6526"/>
    <lineage>
        <taxon>Eukaryota</taxon>
        <taxon>Metazoa</taxon>
        <taxon>Spiralia</taxon>
        <taxon>Lophotrochozoa</taxon>
        <taxon>Mollusca</taxon>
        <taxon>Gastropoda</taxon>
        <taxon>Heterobranchia</taxon>
        <taxon>Euthyneura</taxon>
        <taxon>Panpulmonata</taxon>
        <taxon>Hygrophila</taxon>
        <taxon>Lymnaeoidea</taxon>
        <taxon>Planorbidae</taxon>
        <taxon>Biomphalaria</taxon>
    </lineage>
</organism>
<sequence>MATGENQAATLPLGKTLVTWDNEKGDENVYENTRTNVSKDAQEHKDNEEDKASPSRAEEIPNLELDGKEAKPKDVSRTVSPEGLVYVSVEINTSSKTPRIVVQKPKAKDKLDKKQTQDKKQKEIVKEVKPSYEAVEYSSLDYLATSVAATEEGVGSLADTDAKE</sequence>
<protein>
    <submittedName>
        <fullName evidence="2">Uncharacterized protein</fullName>
    </submittedName>
</protein>
<dbReference type="VEuPathDB" id="VectorBase:BGLB016621"/>
<dbReference type="KEGG" id="bgt:106051884"/>
<feature type="compositionally biased region" description="Basic and acidic residues" evidence="1">
    <location>
        <begin position="40"/>
        <end position="76"/>
    </location>
</feature>
<feature type="region of interest" description="Disordered" evidence="1">
    <location>
        <begin position="1"/>
        <end position="77"/>
    </location>
</feature>
<evidence type="ECO:0000313" key="2">
    <source>
        <dbReference type="EnsemblMetazoa" id="BGLB016621-PA"/>
    </source>
</evidence>
<evidence type="ECO:0000313" key="3">
    <source>
        <dbReference type="Proteomes" id="UP000076420"/>
    </source>
</evidence>
<evidence type="ECO:0000256" key="1">
    <source>
        <dbReference type="SAM" id="MobiDB-lite"/>
    </source>
</evidence>
<dbReference type="Proteomes" id="UP000076420">
    <property type="component" value="Unassembled WGS sequence"/>
</dbReference>
<proteinExistence type="predicted"/>
<dbReference type="EnsemblMetazoa" id="BGLB016621-RA">
    <property type="protein sequence ID" value="BGLB016621-PA"/>
    <property type="gene ID" value="BGLB016621"/>
</dbReference>
<reference evidence="2" key="1">
    <citation type="submission" date="2020-05" db="UniProtKB">
        <authorList>
            <consortium name="EnsemblMetazoa"/>
        </authorList>
    </citation>
    <scope>IDENTIFICATION</scope>
    <source>
        <strain evidence="2">BB02</strain>
    </source>
</reference>